<evidence type="ECO:0000256" key="1">
    <source>
        <dbReference type="SAM" id="Phobius"/>
    </source>
</evidence>
<name>A0A5J4UHB2_9EUKA</name>
<gene>
    <name evidence="2" type="ORF">EZS28_034920</name>
</gene>
<evidence type="ECO:0000313" key="3">
    <source>
        <dbReference type="Proteomes" id="UP000324800"/>
    </source>
</evidence>
<feature type="non-terminal residue" evidence="2">
    <location>
        <position position="1"/>
    </location>
</feature>
<dbReference type="Proteomes" id="UP000324800">
    <property type="component" value="Unassembled WGS sequence"/>
</dbReference>
<evidence type="ECO:0000313" key="2">
    <source>
        <dbReference type="EMBL" id="KAA6369554.1"/>
    </source>
</evidence>
<proteinExistence type="predicted"/>
<reference evidence="2 3" key="1">
    <citation type="submission" date="2019-03" db="EMBL/GenBank/DDBJ databases">
        <title>Single cell metagenomics reveals metabolic interactions within the superorganism composed of flagellate Streblomastix strix and complex community of Bacteroidetes bacteria on its surface.</title>
        <authorList>
            <person name="Treitli S.C."/>
            <person name="Kolisko M."/>
            <person name="Husnik F."/>
            <person name="Keeling P."/>
            <person name="Hampl V."/>
        </authorList>
    </citation>
    <scope>NUCLEOTIDE SEQUENCE [LARGE SCALE GENOMIC DNA]</scope>
    <source>
        <strain evidence="2">ST1C</strain>
    </source>
</reference>
<keyword evidence="1" id="KW-0472">Membrane</keyword>
<feature type="transmembrane region" description="Helical" evidence="1">
    <location>
        <begin position="453"/>
        <end position="477"/>
    </location>
</feature>
<comment type="caution">
    <text evidence="2">The sequence shown here is derived from an EMBL/GenBank/DDBJ whole genome shotgun (WGS) entry which is preliminary data.</text>
</comment>
<accession>A0A5J4UHB2</accession>
<organism evidence="2 3">
    <name type="scientific">Streblomastix strix</name>
    <dbReference type="NCBI Taxonomy" id="222440"/>
    <lineage>
        <taxon>Eukaryota</taxon>
        <taxon>Metamonada</taxon>
        <taxon>Preaxostyla</taxon>
        <taxon>Oxymonadida</taxon>
        <taxon>Streblomastigidae</taxon>
        <taxon>Streblomastix</taxon>
    </lineage>
</organism>
<keyword evidence="1" id="KW-0812">Transmembrane</keyword>
<sequence length="500" mass="55420">EKDKPVLQPRQTFSGDIADQATSAFISLTGTGKLQIKEFLITHFAGLMNEALIQTRDNSVLKLTSCTLSTCQRAKTGNIIVLNNFKPISKAFPFIFGKGKQIILENVQLQPSNFKNCYGISLDGSSSGEHSFIANGCIFEELGKEEDDGGLIKSIKFTTVIKDCIIRFGSNLTVSQSEIYLNKKSNNVPLDKCEWQTSSVSLSQEVAWIDNTTFTGLSRGAIQIDQGGRVYIDKSCKFYNNAPIVMSHRIQKAERNIVCLPDSTGLSQLKVDSKSFYKLRSDGQPGEISENKWVLANPGSCQLFGTILQTKDNLLYKPYITSITAEVNQFGIIMQIKGISLIGCQLMYIEVRYAQSSVLNDGDDSQLFLLESYASKWDTDTDATAFIPYSSFILRDKKMSIRLIITNSYGGSEYILAEDGDVYETDVVGSGVNIIEEIIEEKTQKKKGLSAQAIIGIFLSVALVGTIIVIIIVACVFKRLNKMNRPELLEVEYPALQEDF</sequence>
<keyword evidence="1" id="KW-1133">Transmembrane helix</keyword>
<dbReference type="AlphaFoldDB" id="A0A5J4UHB2"/>
<dbReference type="EMBL" id="SNRW01016249">
    <property type="protein sequence ID" value="KAA6369554.1"/>
    <property type="molecule type" value="Genomic_DNA"/>
</dbReference>
<protein>
    <submittedName>
        <fullName evidence="2">Uncharacterized protein</fullName>
    </submittedName>
</protein>